<sequence length="229" mass="26098">MAEHQRNIQPNGSAYPYETQPIWDAPQDEMAHASICLALSLRFGMVPSHNSSSSFLNHDMKITGPSVEADKLLFPEGNIFRSSFCRRDISLNFTTRSFYLDLITLQCFFPQYALKYITTPYFILNSAYDVYQFHHSLVPPLTDLHGHWNRCKLNPATCNSTQINVLQGLRRDMLSALYSFYRNSGRGGMFINSCFVHCQNHMPQPYTLTTGNVSLHLLAMGTELESHGF</sequence>
<dbReference type="Proteomes" id="UP000436088">
    <property type="component" value="Unassembled WGS sequence"/>
</dbReference>
<keyword evidence="8" id="KW-1185">Reference proteome</keyword>
<dbReference type="EC" id="3.1.1.-" evidence="6"/>
<organism evidence="7 8">
    <name type="scientific">Hibiscus syriacus</name>
    <name type="common">Rose of Sharon</name>
    <dbReference type="NCBI Taxonomy" id="106335"/>
    <lineage>
        <taxon>Eukaryota</taxon>
        <taxon>Viridiplantae</taxon>
        <taxon>Streptophyta</taxon>
        <taxon>Embryophyta</taxon>
        <taxon>Tracheophyta</taxon>
        <taxon>Spermatophyta</taxon>
        <taxon>Magnoliopsida</taxon>
        <taxon>eudicotyledons</taxon>
        <taxon>Gunneridae</taxon>
        <taxon>Pentapetalae</taxon>
        <taxon>rosids</taxon>
        <taxon>malvids</taxon>
        <taxon>Malvales</taxon>
        <taxon>Malvaceae</taxon>
        <taxon>Malvoideae</taxon>
        <taxon>Hibiscus</taxon>
    </lineage>
</organism>
<reference evidence="7" key="1">
    <citation type="submission" date="2019-09" db="EMBL/GenBank/DDBJ databases">
        <title>Draft genome information of white flower Hibiscus syriacus.</title>
        <authorList>
            <person name="Kim Y.-M."/>
        </authorList>
    </citation>
    <scope>NUCLEOTIDE SEQUENCE [LARGE SCALE GENOMIC DNA]</scope>
    <source>
        <strain evidence="7">YM2019G1</strain>
    </source>
</reference>
<comment type="similarity">
    <text evidence="3 6">Belongs to the pectinacetylesterase family.</text>
</comment>
<dbReference type="Pfam" id="PF03283">
    <property type="entry name" value="PAE"/>
    <property type="match status" value="1"/>
</dbReference>
<comment type="function">
    <text evidence="1 6">Hydrolyzes acetyl esters in homogalacturonan regions of pectin. In type I primary cell wall, galacturonic acid residues of pectin can be acetylated at the O-2 and O-3 positions. Decreasing the degree of acetylation of pectin gels in vitro alters their physical properties.</text>
</comment>
<dbReference type="PANTHER" id="PTHR21562:SF69">
    <property type="entry name" value="PECTIN ACETYLESTERASE 9"/>
    <property type="match status" value="1"/>
</dbReference>
<proteinExistence type="inferred from homology"/>
<evidence type="ECO:0000256" key="5">
    <source>
        <dbReference type="ARBA" id="ARBA00023316"/>
    </source>
</evidence>
<accession>A0A6A2XYZ0</accession>
<evidence type="ECO:0000256" key="2">
    <source>
        <dbReference type="ARBA" id="ARBA00004191"/>
    </source>
</evidence>
<evidence type="ECO:0000256" key="4">
    <source>
        <dbReference type="ARBA" id="ARBA00022512"/>
    </source>
</evidence>
<name>A0A6A2XYZ0_HIBSY</name>
<comment type="subcellular location">
    <subcellularLocation>
        <location evidence="2 6">Secreted</location>
        <location evidence="2 6">Cell wall</location>
    </subcellularLocation>
</comment>
<keyword evidence="5 6" id="KW-0961">Cell wall biogenesis/degradation</keyword>
<dbReference type="GO" id="GO:0016787">
    <property type="term" value="F:hydrolase activity"/>
    <property type="evidence" value="ECO:0007669"/>
    <property type="project" value="UniProtKB-KW"/>
</dbReference>
<dbReference type="EMBL" id="VEPZ02001661">
    <property type="protein sequence ID" value="KAE8664029.1"/>
    <property type="molecule type" value="Genomic_DNA"/>
</dbReference>
<keyword evidence="6" id="KW-0378">Hydrolase</keyword>
<dbReference type="AlphaFoldDB" id="A0A6A2XYZ0"/>
<dbReference type="PANTHER" id="PTHR21562">
    <property type="entry name" value="NOTUM-RELATED"/>
    <property type="match status" value="1"/>
</dbReference>
<gene>
    <name evidence="7" type="ORF">F3Y22_tig00112857pilonHSYRG00161</name>
</gene>
<dbReference type="GO" id="GO:0071555">
    <property type="term" value="P:cell wall organization"/>
    <property type="evidence" value="ECO:0007669"/>
    <property type="project" value="UniProtKB-KW"/>
</dbReference>
<protein>
    <recommendedName>
        <fullName evidence="6">Pectin acetylesterase</fullName>
        <ecNumber evidence="6">3.1.1.-</ecNumber>
    </recommendedName>
</protein>
<evidence type="ECO:0000256" key="3">
    <source>
        <dbReference type="ARBA" id="ARBA00005784"/>
    </source>
</evidence>
<dbReference type="InterPro" id="IPR004963">
    <property type="entry name" value="PAE/NOTUM"/>
</dbReference>
<keyword evidence="6" id="KW-0964">Secreted</keyword>
<keyword evidence="4 6" id="KW-0134">Cell wall</keyword>
<evidence type="ECO:0000256" key="1">
    <source>
        <dbReference type="ARBA" id="ARBA00003534"/>
    </source>
</evidence>
<comment type="caution">
    <text evidence="7">The sequence shown here is derived from an EMBL/GenBank/DDBJ whole genome shotgun (WGS) entry which is preliminary data.</text>
</comment>
<evidence type="ECO:0000313" key="7">
    <source>
        <dbReference type="EMBL" id="KAE8664029.1"/>
    </source>
</evidence>
<evidence type="ECO:0000313" key="8">
    <source>
        <dbReference type="Proteomes" id="UP000436088"/>
    </source>
</evidence>
<evidence type="ECO:0000256" key="6">
    <source>
        <dbReference type="RuleBase" id="RU363114"/>
    </source>
</evidence>